<dbReference type="AlphaFoldDB" id="A0A3L9DZM0"/>
<dbReference type="InterPro" id="IPR004695">
    <property type="entry name" value="SLAC1/Mae1/Ssu1/TehA"/>
</dbReference>
<feature type="transmembrane region" description="Helical" evidence="5">
    <location>
        <begin position="159"/>
        <end position="178"/>
    </location>
</feature>
<feature type="transmembrane region" description="Helical" evidence="5">
    <location>
        <begin position="190"/>
        <end position="209"/>
    </location>
</feature>
<comment type="subcellular location">
    <subcellularLocation>
        <location evidence="1">Membrane</location>
        <topology evidence="1">Multi-pass membrane protein</topology>
    </subcellularLocation>
</comment>
<evidence type="ECO:0000256" key="5">
    <source>
        <dbReference type="SAM" id="Phobius"/>
    </source>
</evidence>
<feature type="transmembrane region" description="Helical" evidence="5">
    <location>
        <begin position="100"/>
        <end position="117"/>
    </location>
</feature>
<feature type="transmembrane region" description="Helical" evidence="5">
    <location>
        <begin position="7"/>
        <end position="24"/>
    </location>
</feature>
<keyword evidence="2 5" id="KW-0812">Transmembrane</keyword>
<evidence type="ECO:0000256" key="3">
    <source>
        <dbReference type="ARBA" id="ARBA00022989"/>
    </source>
</evidence>
<keyword evidence="7" id="KW-1185">Reference proteome</keyword>
<organism evidence="6 7">
    <name type="scientific">Streptococcus hillyeri</name>
    <dbReference type="NCBI Taxonomy" id="2282420"/>
    <lineage>
        <taxon>Bacteria</taxon>
        <taxon>Bacillati</taxon>
        <taxon>Bacillota</taxon>
        <taxon>Bacilli</taxon>
        <taxon>Lactobacillales</taxon>
        <taxon>Streptococcaceae</taxon>
        <taxon>Streptococcus</taxon>
    </lineage>
</organism>
<dbReference type="Proteomes" id="UP000279194">
    <property type="component" value="Unassembled WGS sequence"/>
</dbReference>
<dbReference type="Pfam" id="PF03595">
    <property type="entry name" value="SLAC1"/>
    <property type="match status" value="1"/>
</dbReference>
<dbReference type="GO" id="GO:0005886">
    <property type="term" value="C:plasma membrane"/>
    <property type="evidence" value="ECO:0007669"/>
    <property type="project" value="TreeGrafter"/>
</dbReference>
<dbReference type="OrthoDB" id="309023at2"/>
<keyword evidence="4 5" id="KW-0472">Membrane</keyword>
<evidence type="ECO:0000313" key="7">
    <source>
        <dbReference type="Proteomes" id="UP000279194"/>
    </source>
</evidence>
<dbReference type="InterPro" id="IPR038665">
    <property type="entry name" value="Voltage-dep_anion_channel_sf"/>
</dbReference>
<accession>A0A3L9DZM0</accession>
<dbReference type="GO" id="GO:0046583">
    <property type="term" value="F:monoatomic cation efflux transmembrane transporter activity"/>
    <property type="evidence" value="ECO:0007669"/>
    <property type="project" value="TreeGrafter"/>
</dbReference>
<dbReference type="PANTHER" id="PTHR37955:SF1">
    <property type="entry name" value="DEP DOMAIN-CONTAINING PROTEIN"/>
    <property type="match status" value="1"/>
</dbReference>
<reference evidence="6 7" key="1">
    <citation type="submission" date="2018-10" db="EMBL/GenBank/DDBJ databases">
        <title>Streptococcus hillyeri sp. nov., isolated from equine tracheal sample.</title>
        <authorList>
            <person name="Macfadyen A.C."/>
            <person name="Waller A."/>
            <person name="Paterson G.K."/>
        </authorList>
    </citation>
    <scope>NUCLEOTIDE SEQUENCE [LARGE SCALE GENOMIC DNA]</scope>
    <source>
        <strain evidence="6 7">28462</strain>
    </source>
</reference>
<feature type="transmembrane region" description="Helical" evidence="5">
    <location>
        <begin position="215"/>
        <end position="233"/>
    </location>
</feature>
<sequence length="308" mass="34419">MRLEKAPLATSGLILGLLGLGNLLKEFSVLATAVCAIVAVLLWLYLFYSMLSDRKSVQNQWRSSLVQSVFTTFFMSGLLSLTYLKHFFGGYEPIAELLKPLWFIWLVALIGHMVLFSKKYLLNLSLQNVFPSWTVLYVGIGVAALTAPLSQQFFIGKLIVIYGIVATILVLPLIFYRLKKHPLETAMKPNTATICAPFSLVTAAYVSNVETPNKLVLGILLVAAQLFYFYILLQLPKLLKRRFTPAFSAFTFPLVISATALKSSVKILVLPVPSIWQMLVLFEIIVATFMVSYVLMGYIGFLTGQKLR</sequence>
<feature type="transmembrane region" description="Helical" evidence="5">
    <location>
        <begin position="69"/>
        <end position="88"/>
    </location>
</feature>
<dbReference type="Gene3D" id="1.50.10.150">
    <property type="entry name" value="Voltage-dependent anion channel"/>
    <property type="match status" value="1"/>
</dbReference>
<feature type="transmembrane region" description="Helical" evidence="5">
    <location>
        <begin position="275"/>
        <end position="301"/>
    </location>
</feature>
<evidence type="ECO:0000256" key="2">
    <source>
        <dbReference type="ARBA" id="ARBA00022692"/>
    </source>
</evidence>
<dbReference type="RefSeq" id="WP_121834309.1">
    <property type="nucleotide sequence ID" value="NZ_CP163513.1"/>
</dbReference>
<proteinExistence type="predicted"/>
<keyword evidence="3 5" id="KW-1133">Transmembrane helix</keyword>
<feature type="transmembrane region" description="Helical" evidence="5">
    <location>
        <begin position="245"/>
        <end position="269"/>
    </location>
</feature>
<evidence type="ECO:0000256" key="1">
    <source>
        <dbReference type="ARBA" id="ARBA00004141"/>
    </source>
</evidence>
<dbReference type="EMBL" id="RCVM01000001">
    <property type="protein sequence ID" value="RLY05179.1"/>
    <property type="molecule type" value="Genomic_DNA"/>
</dbReference>
<dbReference type="PANTHER" id="PTHR37955">
    <property type="entry name" value="TELLURITE RESISTANCE PROTEIN TEHA"/>
    <property type="match status" value="1"/>
</dbReference>
<feature type="transmembrane region" description="Helical" evidence="5">
    <location>
        <begin position="30"/>
        <end position="48"/>
    </location>
</feature>
<gene>
    <name evidence="6" type="ORF">EAF07_00305</name>
</gene>
<name>A0A3L9DZM0_9STRE</name>
<dbReference type="InterPro" id="IPR052951">
    <property type="entry name" value="Tellurite_res_ion_channel"/>
</dbReference>
<evidence type="ECO:0000256" key="4">
    <source>
        <dbReference type="ARBA" id="ARBA00023136"/>
    </source>
</evidence>
<comment type="caution">
    <text evidence="6">The sequence shown here is derived from an EMBL/GenBank/DDBJ whole genome shotgun (WGS) entry which is preliminary data.</text>
</comment>
<feature type="transmembrane region" description="Helical" evidence="5">
    <location>
        <begin position="129"/>
        <end position="147"/>
    </location>
</feature>
<protein>
    <submittedName>
        <fullName evidence="6">Permease</fullName>
    </submittedName>
</protein>
<dbReference type="CDD" id="cd09325">
    <property type="entry name" value="TDT_C4-dicarb_trans"/>
    <property type="match status" value="1"/>
</dbReference>
<evidence type="ECO:0000313" key="6">
    <source>
        <dbReference type="EMBL" id="RLY05179.1"/>
    </source>
</evidence>